<keyword evidence="2 7" id="KW-0645">Protease</keyword>
<dbReference type="GO" id="GO:0006508">
    <property type="term" value="P:proteolysis"/>
    <property type="evidence" value="ECO:0007669"/>
    <property type="project" value="UniProtKB-KW"/>
</dbReference>
<dbReference type="GO" id="GO:0005758">
    <property type="term" value="C:mitochondrial intermembrane space"/>
    <property type="evidence" value="ECO:0007669"/>
    <property type="project" value="TreeGrafter"/>
</dbReference>
<sequence length="152" mass="16584">MGFGVGYQGGTRRRLHVARSNCCNDSMPISKEVTLLRGEAARLFEYPSHAAMVVQDKMAANTNTVHQLLGGLRDALAPEGQREAESFGQAKRSHLESGGDLSNGTPPSIYARKVRIGNLSRRGFRVLPPAAYRPCHVGHYGRPLWTGVCQIP</sequence>
<accession>A0AAJ0H733</accession>
<evidence type="ECO:0000256" key="8">
    <source>
        <dbReference type="SAM" id="MobiDB-lite"/>
    </source>
</evidence>
<keyword evidence="11" id="KW-1185">Reference proteome</keyword>
<dbReference type="GO" id="GO:0046872">
    <property type="term" value="F:metal ion binding"/>
    <property type="evidence" value="ECO:0007669"/>
    <property type="project" value="UniProtKB-UniRule"/>
</dbReference>
<dbReference type="GO" id="GO:0004222">
    <property type="term" value="F:metalloendopeptidase activity"/>
    <property type="evidence" value="ECO:0007669"/>
    <property type="project" value="InterPro"/>
</dbReference>
<dbReference type="InterPro" id="IPR024077">
    <property type="entry name" value="Neurolysin/TOP_dom2"/>
</dbReference>
<organism evidence="10 11">
    <name type="scientific">Lasiosphaeria hispida</name>
    <dbReference type="NCBI Taxonomy" id="260671"/>
    <lineage>
        <taxon>Eukaryota</taxon>
        <taxon>Fungi</taxon>
        <taxon>Dikarya</taxon>
        <taxon>Ascomycota</taxon>
        <taxon>Pezizomycotina</taxon>
        <taxon>Sordariomycetes</taxon>
        <taxon>Sordariomycetidae</taxon>
        <taxon>Sordariales</taxon>
        <taxon>Lasiosphaeriaceae</taxon>
        <taxon>Lasiosphaeria</taxon>
    </lineage>
</organism>
<dbReference type="EMBL" id="JAUIQD010000008">
    <property type="protein sequence ID" value="KAK3341870.1"/>
    <property type="molecule type" value="Genomic_DNA"/>
</dbReference>
<evidence type="ECO:0000313" key="11">
    <source>
        <dbReference type="Proteomes" id="UP001275084"/>
    </source>
</evidence>
<dbReference type="PANTHER" id="PTHR11804:SF84">
    <property type="entry name" value="SACCHAROLYSIN"/>
    <property type="match status" value="1"/>
</dbReference>
<evidence type="ECO:0000256" key="4">
    <source>
        <dbReference type="ARBA" id="ARBA00022801"/>
    </source>
</evidence>
<reference evidence="10" key="2">
    <citation type="submission" date="2023-06" db="EMBL/GenBank/DDBJ databases">
        <authorList>
            <consortium name="Lawrence Berkeley National Laboratory"/>
            <person name="Haridas S."/>
            <person name="Hensen N."/>
            <person name="Bonometti L."/>
            <person name="Westerberg I."/>
            <person name="Brannstrom I.O."/>
            <person name="Guillou S."/>
            <person name="Cros-Aarteil S."/>
            <person name="Calhoun S."/>
            <person name="Kuo A."/>
            <person name="Mondo S."/>
            <person name="Pangilinan J."/>
            <person name="Riley R."/>
            <person name="Labutti K."/>
            <person name="Andreopoulos B."/>
            <person name="Lipzen A."/>
            <person name="Chen C."/>
            <person name="Yanf M."/>
            <person name="Daum C."/>
            <person name="Ng V."/>
            <person name="Clum A."/>
            <person name="Steindorff A."/>
            <person name="Ohm R."/>
            <person name="Martin F."/>
            <person name="Silar P."/>
            <person name="Natvig D."/>
            <person name="Lalanne C."/>
            <person name="Gautier V."/>
            <person name="Ament-Velasquez S.L."/>
            <person name="Kruys A."/>
            <person name="Hutchinson M.I."/>
            <person name="Powell A.J."/>
            <person name="Barry K."/>
            <person name="Miller A.N."/>
            <person name="Grigoriev I.V."/>
            <person name="Debuchy R."/>
            <person name="Gladieux P."/>
            <person name="Thoren M.H."/>
            <person name="Johannesson H."/>
        </authorList>
    </citation>
    <scope>NUCLEOTIDE SEQUENCE</scope>
    <source>
        <strain evidence="10">CBS 955.72</strain>
    </source>
</reference>
<protein>
    <recommendedName>
        <fullName evidence="9">Peptidase M3A/M3B catalytic domain-containing protein</fullName>
    </recommendedName>
</protein>
<gene>
    <name evidence="10" type="ORF">B0T25DRAFT_355043</name>
</gene>
<reference evidence="10" key="1">
    <citation type="journal article" date="2023" name="Mol. Phylogenet. Evol.">
        <title>Genome-scale phylogeny and comparative genomics of the fungal order Sordariales.</title>
        <authorList>
            <person name="Hensen N."/>
            <person name="Bonometti L."/>
            <person name="Westerberg I."/>
            <person name="Brannstrom I.O."/>
            <person name="Guillou S."/>
            <person name="Cros-Aarteil S."/>
            <person name="Calhoun S."/>
            <person name="Haridas S."/>
            <person name="Kuo A."/>
            <person name="Mondo S."/>
            <person name="Pangilinan J."/>
            <person name="Riley R."/>
            <person name="LaButti K."/>
            <person name="Andreopoulos B."/>
            <person name="Lipzen A."/>
            <person name="Chen C."/>
            <person name="Yan M."/>
            <person name="Daum C."/>
            <person name="Ng V."/>
            <person name="Clum A."/>
            <person name="Steindorff A."/>
            <person name="Ohm R.A."/>
            <person name="Martin F."/>
            <person name="Silar P."/>
            <person name="Natvig D.O."/>
            <person name="Lalanne C."/>
            <person name="Gautier V."/>
            <person name="Ament-Velasquez S.L."/>
            <person name="Kruys A."/>
            <person name="Hutchinson M.I."/>
            <person name="Powell A.J."/>
            <person name="Barry K."/>
            <person name="Miller A.N."/>
            <person name="Grigoriev I.V."/>
            <person name="Debuchy R."/>
            <person name="Gladieux P."/>
            <person name="Hiltunen Thoren M."/>
            <person name="Johannesson H."/>
        </authorList>
    </citation>
    <scope>NUCLEOTIDE SEQUENCE</scope>
    <source>
        <strain evidence="10">CBS 955.72</strain>
    </source>
</reference>
<dbReference type="GO" id="GO:0006518">
    <property type="term" value="P:peptide metabolic process"/>
    <property type="evidence" value="ECO:0007669"/>
    <property type="project" value="TreeGrafter"/>
</dbReference>
<dbReference type="InterPro" id="IPR045090">
    <property type="entry name" value="Pept_M3A_M3B"/>
</dbReference>
<feature type="domain" description="Peptidase M3A/M3B catalytic" evidence="9">
    <location>
        <begin position="11"/>
        <end position="95"/>
    </location>
</feature>
<proteinExistence type="inferred from homology"/>
<name>A0AAJ0H733_9PEZI</name>
<evidence type="ECO:0000259" key="9">
    <source>
        <dbReference type="Pfam" id="PF01432"/>
    </source>
</evidence>
<feature type="region of interest" description="Disordered" evidence="8">
    <location>
        <begin position="80"/>
        <end position="107"/>
    </location>
</feature>
<evidence type="ECO:0000256" key="2">
    <source>
        <dbReference type="ARBA" id="ARBA00022670"/>
    </source>
</evidence>
<dbReference type="AlphaFoldDB" id="A0AAJ0H733"/>
<comment type="cofactor">
    <cofactor evidence="7">
        <name>Zn(2+)</name>
        <dbReference type="ChEBI" id="CHEBI:29105"/>
    </cofactor>
    <text evidence="7">Binds 1 zinc ion.</text>
</comment>
<keyword evidence="6 7" id="KW-0482">Metalloprotease</keyword>
<evidence type="ECO:0000256" key="7">
    <source>
        <dbReference type="RuleBase" id="RU003435"/>
    </source>
</evidence>
<dbReference type="Proteomes" id="UP001275084">
    <property type="component" value="Unassembled WGS sequence"/>
</dbReference>
<dbReference type="PANTHER" id="PTHR11804">
    <property type="entry name" value="PROTEASE M3 THIMET OLIGOPEPTIDASE-RELATED"/>
    <property type="match status" value="1"/>
</dbReference>
<comment type="caution">
    <text evidence="10">The sequence shown here is derived from an EMBL/GenBank/DDBJ whole genome shotgun (WGS) entry which is preliminary data.</text>
</comment>
<dbReference type="Pfam" id="PF01432">
    <property type="entry name" value="Peptidase_M3"/>
    <property type="match status" value="1"/>
</dbReference>
<evidence type="ECO:0000256" key="3">
    <source>
        <dbReference type="ARBA" id="ARBA00022723"/>
    </source>
</evidence>
<evidence type="ECO:0000313" key="10">
    <source>
        <dbReference type="EMBL" id="KAK3341870.1"/>
    </source>
</evidence>
<keyword evidence="3 7" id="KW-0479">Metal-binding</keyword>
<keyword evidence="4 7" id="KW-0378">Hydrolase</keyword>
<dbReference type="Gene3D" id="1.10.1370.10">
    <property type="entry name" value="Neurolysin, domain 3"/>
    <property type="match status" value="1"/>
</dbReference>
<dbReference type="InterPro" id="IPR001567">
    <property type="entry name" value="Pept_M3A_M3B_dom"/>
</dbReference>
<evidence type="ECO:0000256" key="1">
    <source>
        <dbReference type="ARBA" id="ARBA00006040"/>
    </source>
</evidence>
<comment type="similarity">
    <text evidence="1 7">Belongs to the peptidase M3 family.</text>
</comment>
<dbReference type="SUPFAM" id="SSF55486">
    <property type="entry name" value="Metalloproteases ('zincins'), catalytic domain"/>
    <property type="match status" value="1"/>
</dbReference>
<keyword evidence="5 7" id="KW-0862">Zinc</keyword>
<evidence type="ECO:0000256" key="6">
    <source>
        <dbReference type="ARBA" id="ARBA00023049"/>
    </source>
</evidence>
<evidence type="ECO:0000256" key="5">
    <source>
        <dbReference type="ARBA" id="ARBA00022833"/>
    </source>
</evidence>